<dbReference type="OrthoDB" id="3405537at2"/>
<evidence type="ECO:0008006" key="3">
    <source>
        <dbReference type="Google" id="ProtNLM"/>
    </source>
</evidence>
<evidence type="ECO:0000313" key="1">
    <source>
        <dbReference type="EMBL" id="SEE80841.1"/>
    </source>
</evidence>
<proteinExistence type="predicted"/>
<dbReference type="AlphaFoldDB" id="A0A1H5LWR3"/>
<dbReference type="Proteomes" id="UP000183407">
    <property type="component" value="Unassembled WGS sequence"/>
</dbReference>
<protein>
    <recommendedName>
        <fullName evidence="3">Site-specific recombinase XerD</fullName>
    </recommendedName>
</protein>
<organism evidence="1 2">
    <name type="scientific">Rhodococcus jostii</name>
    <dbReference type="NCBI Taxonomy" id="132919"/>
    <lineage>
        <taxon>Bacteria</taxon>
        <taxon>Bacillati</taxon>
        <taxon>Actinomycetota</taxon>
        <taxon>Actinomycetes</taxon>
        <taxon>Mycobacteriales</taxon>
        <taxon>Nocardiaceae</taxon>
        <taxon>Rhodococcus</taxon>
    </lineage>
</organism>
<name>A0A1H5LWR3_RHOJO</name>
<sequence>MASATAAEVLADPIRVIVESVLARDPTLGHGVVVEIAERIAGSRRAKRRRLAQALLDNPALLVDGRSPAPRVVADLLIALRAAGARTVSPPVCAECGKQLRTIQRRGQDWYCGVCGPPPPEPCGSCGQLRRVSCRDREGMPRCVRCPPDDGDPLDVIVDVVTGVDAALSAQVVAQAVRTAVPRSSQRRALAWALQERPDLLTGAGAEAPVPAVLRLLDLLCDAGATTIVHPACPGCDRVIHLHRPIDGKWLCRNCTAKSRAQPCARCGTVREAATRDERGRPLCPHCLTTDPANHEDCASCGRRRPVSVRTPEGPLCQNCRPLPTRTCSICGRSAPCEISMITSQPWCRACQLRWATCRDCGQTRPIRGGTLDEPLCATCASPDPTILRTCPTCGDPNRVRSGRSCQRCNLRRRLRGLLISDTGDIRPELQQFHDILAGHERPATVLRWLNYNKGSTALRQLATDARPLTHDLLDELPDGKPLEHLRSVLVSTGALPPRDENMVRLEQWITTTVAERSDPDQQQVLHRYAVWHVLRRLRGRLRDADTTHGQAASAQRIINAAIAFLDWLTDQGLTLATVGQGDLDAWMVSAKPSHRNGAGNFIRWARRQKLTSLDLPANRWSGPSGVIDTETRWQQARWLLHDDTVEPEDRVAGLLVLLYAQWPAVISRLTLDHVDTNDDRTLLRLGPEPVVVPEPLAGLIRQVVGTRRGHAVIGDQGTSAWLFPGGRPGRPISAERLAERLRQLGIRSGQSRSAALFQLATDLPAALLARMLGIHIGVAVAWQRASSGDWATYAAEISRRASANGRHSDSSNI</sequence>
<reference evidence="2" key="1">
    <citation type="submission" date="2016-10" db="EMBL/GenBank/DDBJ databases">
        <authorList>
            <person name="Varghese N."/>
        </authorList>
    </citation>
    <scope>NUCLEOTIDE SEQUENCE [LARGE SCALE GENOMIC DNA]</scope>
    <source>
        <strain evidence="2">DSM 44719</strain>
    </source>
</reference>
<dbReference type="RefSeq" id="WP_073369092.1">
    <property type="nucleotide sequence ID" value="NZ_FNTL01000005.1"/>
</dbReference>
<gene>
    <name evidence="1" type="ORF">SAMN04490220_8434</name>
</gene>
<accession>A0A1H5LWR3</accession>
<dbReference type="EMBL" id="FNTL01000005">
    <property type="protein sequence ID" value="SEE80841.1"/>
    <property type="molecule type" value="Genomic_DNA"/>
</dbReference>
<evidence type="ECO:0000313" key="2">
    <source>
        <dbReference type="Proteomes" id="UP000183407"/>
    </source>
</evidence>